<evidence type="ECO:0000313" key="3">
    <source>
        <dbReference type="Proteomes" id="UP001050691"/>
    </source>
</evidence>
<reference evidence="2" key="1">
    <citation type="submission" date="2021-10" db="EMBL/GenBank/DDBJ databases">
        <title>De novo Genome Assembly of Clathrus columnatus (Basidiomycota, Fungi) Using Illumina and Nanopore Sequence Data.</title>
        <authorList>
            <person name="Ogiso-Tanaka E."/>
            <person name="Itagaki H."/>
            <person name="Hosoya T."/>
            <person name="Hosaka K."/>
        </authorList>
    </citation>
    <scope>NUCLEOTIDE SEQUENCE</scope>
    <source>
        <strain evidence="2">MO-923</strain>
    </source>
</reference>
<dbReference type="EMBL" id="BPWL01000003">
    <property type="protein sequence ID" value="GJJ08846.1"/>
    <property type="molecule type" value="Genomic_DNA"/>
</dbReference>
<protein>
    <submittedName>
        <fullName evidence="2">Uncharacterized protein</fullName>
    </submittedName>
</protein>
<organism evidence="2 3">
    <name type="scientific">Clathrus columnatus</name>
    <dbReference type="NCBI Taxonomy" id="1419009"/>
    <lineage>
        <taxon>Eukaryota</taxon>
        <taxon>Fungi</taxon>
        <taxon>Dikarya</taxon>
        <taxon>Basidiomycota</taxon>
        <taxon>Agaricomycotina</taxon>
        <taxon>Agaricomycetes</taxon>
        <taxon>Phallomycetidae</taxon>
        <taxon>Phallales</taxon>
        <taxon>Clathraceae</taxon>
        <taxon>Clathrus</taxon>
    </lineage>
</organism>
<dbReference type="AlphaFoldDB" id="A0AAV5A759"/>
<dbReference type="Proteomes" id="UP001050691">
    <property type="component" value="Unassembled WGS sequence"/>
</dbReference>
<sequence>MDREGSPTAEPLETKEKELLSVEPTQRAKNEMKDEWEKGLEEGEGTEDEDFPIGEEPTWKELEYMIRKAPMTMIRVPKWREDLNSDAMASDIFISFTRDYWVSMLQNFLSEEKYPPAPKTVQEAIEVWSVGEVQRRIKQVIFASKYHEIYRKTNDAGRKLLGIKLKQLLGHLQRLPEATKSTESTRGHLWTYGGLGNGIRMLTNPKLYKIRGLRNEKLFERAATITGGWKEIRVRLLAADKGISLEDSRKGQKMKRARDRRSAKSKNKRQPPQRKKS</sequence>
<evidence type="ECO:0000313" key="2">
    <source>
        <dbReference type="EMBL" id="GJJ08846.1"/>
    </source>
</evidence>
<feature type="compositionally biased region" description="Acidic residues" evidence="1">
    <location>
        <begin position="42"/>
        <end position="53"/>
    </location>
</feature>
<keyword evidence="3" id="KW-1185">Reference proteome</keyword>
<name>A0AAV5A759_9AGAM</name>
<feature type="region of interest" description="Disordered" evidence="1">
    <location>
        <begin position="1"/>
        <end position="54"/>
    </location>
</feature>
<gene>
    <name evidence="2" type="ORF">Clacol_003065</name>
</gene>
<accession>A0AAV5A759</accession>
<comment type="caution">
    <text evidence="2">The sequence shown here is derived from an EMBL/GenBank/DDBJ whole genome shotgun (WGS) entry which is preliminary data.</text>
</comment>
<feature type="compositionally biased region" description="Basic residues" evidence="1">
    <location>
        <begin position="251"/>
        <end position="277"/>
    </location>
</feature>
<evidence type="ECO:0000256" key="1">
    <source>
        <dbReference type="SAM" id="MobiDB-lite"/>
    </source>
</evidence>
<proteinExistence type="predicted"/>
<feature type="compositionally biased region" description="Basic and acidic residues" evidence="1">
    <location>
        <begin position="12"/>
        <end position="41"/>
    </location>
</feature>
<feature type="region of interest" description="Disordered" evidence="1">
    <location>
        <begin position="245"/>
        <end position="277"/>
    </location>
</feature>